<organism evidence="1 2">
    <name type="scientific">Floricoccus tropicus</name>
    <dbReference type="NCBI Taxonomy" id="1859473"/>
    <lineage>
        <taxon>Bacteria</taxon>
        <taxon>Bacillati</taxon>
        <taxon>Bacillota</taxon>
        <taxon>Bacilli</taxon>
        <taxon>Lactobacillales</taxon>
        <taxon>Streptococcaceae</taxon>
        <taxon>Floricoccus</taxon>
    </lineage>
</organism>
<gene>
    <name evidence="1" type="ORF">BG261_02350</name>
</gene>
<proteinExistence type="predicted"/>
<evidence type="ECO:0000313" key="1">
    <source>
        <dbReference type="EMBL" id="OFI49688.1"/>
    </source>
</evidence>
<dbReference type="EMBL" id="MKIR01000012">
    <property type="protein sequence ID" value="OFI49688.1"/>
    <property type="molecule type" value="Genomic_DNA"/>
</dbReference>
<name>A0A1E8GQC3_9LACT</name>
<reference evidence="2" key="1">
    <citation type="submission" date="2016-09" db="EMBL/GenBank/DDBJ databases">
        <title>Draft genome sequence of a novel species of the family Streptococcaceae isolated from flowers.</title>
        <authorList>
            <person name="Chuah L.-O."/>
            <person name="Yap K.-P."/>
            <person name="Thong K.L."/>
            <person name="Liong M.T."/>
            <person name="Ahmad R."/>
            <person name="Rusul G."/>
        </authorList>
    </citation>
    <scope>NUCLEOTIDE SEQUENCE [LARGE SCALE GENOMIC DNA]</scope>
    <source>
        <strain evidence="2">DF1</strain>
    </source>
</reference>
<dbReference type="Proteomes" id="UP000178622">
    <property type="component" value="Unassembled WGS sequence"/>
</dbReference>
<accession>A0A1E8GQC3</accession>
<evidence type="ECO:0000313" key="2">
    <source>
        <dbReference type="Proteomes" id="UP000178622"/>
    </source>
</evidence>
<sequence length="81" mass="9396">MALDGLNNDYPLKVIIRGRMENNLGVAEVLFVSEDKELIWDFYEANLKKDDFLMIYGVPYDTDLSKIGHYPSVAFEKDDFE</sequence>
<comment type="caution">
    <text evidence="1">The sequence shown here is derived from an EMBL/GenBank/DDBJ whole genome shotgun (WGS) entry which is preliminary data.</text>
</comment>
<keyword evidence="2" id="KW-1185">Reference proteome</keyword>
<protein>
    <submittedName>
        <fullName evidence="1">Uncharacterized protein</fullName>
    </submittedName>
</protein>
<dbReference type="AlphaFoldDB" id="A0A1E8GQC3"/>
<dbReference type="STRING" id="1859473.BG261_02350"/>